<accession>A0A1I7WHU3</accession>
<dbReference type="WBParaSite" id="Hba_04571">
    <property type="protein sequence ID" value="Hba_04571"/>
    <property type="gene ID" value="Hba_04571"/>
</dbReference>
<protein>
    <submittedName>
        <fullName evidence="2">Uncharacterized protein</fullName>
    </submittedName>
</protein>
<name>A0A1I7WHU3_HETBA</name>
<evidence type="ECO:0000313" key="1">
    <source>
        <dbReference type="Proteomes" id="UP000095283"/>
    </source>
</evidence>
<keyword evidence="1" id="KW-1185">Reference proteome</keyword>
<dbReference type="AlphaFoldDB" id="A0A1I7WHU3"/>
<sequence length="48" mass="5749">MIQLLFKTMKTFGLKSHFSSHKISKSISIAFSIFLYFYHLFCRLKIFV</sequence>
<dbReference type="Proteomes" id="UP000095283">
    <property type="component" value="Unplaced"/>
</dbReference>
<evidence type="ECO:0000313" key="2">
    <source>
        <dbReference type="WBParaSite" id="Hba_04571"/>
    </source>
</evidence>
<reference evidence="2" key="1">
    <citation type="submission" date="2016-11" db="UniProtKB">
        <authorList>
            <consortium name="WormBaseParasite"/>
        </authorList>
    </citation>
    <scope>IDENTIFICATION</scope>
</reference>
<organism evidence="1 2">
    <name type="scientific">Heterorhabditis bacteriophora</name>
    <name type="common">Entomopathogenic nematode worm</name>
    <dbReference type="NCBI Taxonomy" id="37862"/>
    <lineage>
        <taxon>Eukaryota</taxon>
        <taxon>Metazoa</taxon>
        <taxon>Ecdysozoa</taxon>
        <taxon>Nematoda</taxon>
        <taxon>Chromadorea</taxon>
        <taxon>Rhabditida</taxon>
        <taxon>Rhabditina</taxon>
        <taxon>Rhabditomorpha</taxon>
        <taxon>Strongyloidea</taxon>
        <taxon>Heterorhabditidae</taxon>
        <taxon>Heterorhabditis</taxon>
    </lineage>
</organism>
<proteinExistence type="predicted"/>